<dbReference type="EMBL" id="AGNL01018993">
    <property type="protein sequence ID" value="EJK62284.1"/>
    <property type="molecule type" value="Genomic_DNA"/>
</dbReference>
<keyword evidence="8" id="KW-1185">Reference proteome</keyword>
<dbReference type="Proteomes" id="UP000266841">
    <property type="component" value="Unassembled WGS sequence"/>
</dbReference>
<dbReference type="GO" id="GO:0008270">
    <property type="term" value="F:zinc ion binding"/>
    <property type="evidence" value="ECO:0007669"/>
    <property type="project" value="UniProtKB-KW"/>
</dbReference>
<dbReference type="PROSITE" id="PS50089">
    <property type="entry name" value="ZF_RING_2"/>
    <property type="match status" value="1"/>
</dbReference>
<keyword evidence="3" id="KW-0862">Zinc</keyword>
<feature type="region of interest" description="Disordered" evidence="5">
    <location>
        <begin position="1"/>
        <end position="43"/>
    </location>
</feature>
<accession>K0SBH4</accession>
<reference evidence="7 8" key="1">
    <citation type="journal article" date="2012" name="Genome Biol.">
        <title>Genome and low-iron response of an oceanic diatom adapted to chronic iron limitation.</title>
        <authorList>
            <person name="Lommer M."/>
            <person name="Specht M."/>
            <person name="Roy A.S."/>
            <person name="Kraemer L."/>
            <person name="Andreson R."/>
            <person name="Gutowska M.A."/>
            <person name="Wolf J."/>
            <person name="Bergner S.V."/>
            <person name="Schilhabel M.B."/>
            <person name="Klostermeier U.C."/>
            <person name="Beiko R.G."/>
            <person name="Rosenstiel P."/>
            <person name="Hippler M."/>
            <person name="Laroche J."/>
        </authorList>
    </citation>
    <scope>NUCLEOTIDE SEQUENCE [LARGE SCALE GENOMIC DNA]</scope>
    <source>
        <strain evidence="7 8">CCMP1005</strain>
    </source>
</reference>
<evidence type="ECO:0000313" key="7">
    <source>
        <dbReference type="EMBL" id="EJK62284.1"/>
    </source>
</evidence>
<dbReference type="OrthoDB" id="55875at2759"/>
<evidence type="ECO:0000256" key="2">
    <source>
        <dbReference type="ARBA" id="ARBA00022771"/>
    </source>
</evidence>
<comment type="caution">
    <text evidence="7">The sequence shown here is derived from an EMBL/GenBank/DDBJ whole genome shotgun (WGS) entry which is preliminary data.</text>
</comment>
<evidence type="ECO:0000256" key="1">
    <source>
        <dbReference type="ARBA" id="ARBA00022723"/>
    </source>
</evidence>
<feature type="domain" description="RING-type" evidence="6">
    <location>
        <begin position="49"/>
        <end position="91"/>
    </location>
</feature>
<keyword evidence="1" id="KW-0479">Metal-binding</keyword>
<protein>
    <recommendedName>
        <fullName evidence="6">RING-type domain-containing protein</fullName>
    </recommendedName>
</protein>
<proteinExistence type="predicted"/>
<gene>
    <name evidence="7" type="ORF">THAOC_17110</name>
</gene>
<evidence type="ECO:0000256" key="5">
    <source>
        <dbReference type="SAM" id="MobiDB-lite"/>
    </source>
</evidence>
<evidence type="ECO:0000259" key="6">
    <source>
        <dbReference type="PROSITE" id="PS50089"/>
    </source>
</evidence>
<evidence type="ECO:0000256" key="3">
    <source>
        <dbReference type="ARBA" id="ARBA00022833"/>
    </source>
</evidence>
<name>K0SBH4_THAOC</name>
<dbReference type="InterPro" id="IPR001841">
    <property type="entry name" value="Znf_RING"/>
</dbReference>
<dbReference type="AlphaFoldDB" id="K0SBH4"/>
<dbReference type="PROSITE" id="PS00518">
    <property type="entry name" value="ZF_RING_1"/>
    <property type="match status" value="1"/>
</dbReference>
<evidence type="ECO:0000313" key="8">
    <source>
        <dbReference type="Proteomes" id="UP000266841"/>
    </source>
</evidence>
<sequence length="1126" mass="126840">MPTRSGAGFQCPQSGGAPQGDGKRRRRSSPPPTPPTARTPTQSCGAPACLKQLGEEDEHFVLRPCNHILCTLCAFKSQVDRCSLPQRCPVCAGYPESCVYVGKDARQEVPNKASNSIEYTRVNIPQLCVYEQHKDGLKKGDITQAVALTMNTVEIRSGDGNNRYYHRDTVTSMFALRKDRDAKDKNRLLHFANPAQAFIEMQAFGAALHATVLKPSLEAGLLPILSPRELLELRCSMEGRRVLDALLYGMATGEVEFDGEKFLRRDVQDDQRQFCSTIAAADLLLQNVRDKPGYFQLLLFTLMEKQRLTRNFSDLLSAFRLAPSRAYAHSDQIQKVLDNSKHGLKIGPRDLVILLFDNVGFKVLGRQAGYDQYTIFNIVIITEAQLKSAGFYRDDDASNRISRKRRHTWRDRIKNVSTDEEKTQLARQVFGINATDYEILSCCVLEDILFAIDNSEKLVAGNRSSITKLPRFDLIVNEQTRDIMDRLLAVGDSATSSTLAASTQSQASAGIIPRNYLPRDVDDGLEIAGPGLLNSVRDNGLEDDSGAVVGENRYGRNGTKLQVEKIDLSAKSSVDAIMQYSVTFAENQLAEWRRTKHKYPADAEEPIASTIIGLGCDGQPAAQAQRILFDEYEVYRYGNDSAYPEHLFVSPGGFHMVLKLLNVNGEIFEDILREIVGAWRNSTDKVNFFIWPNDPNQRKLEEKWFQLASNHVAVQHLKKTKGDKVTAVEVDDFMLERARQYPLCALFLLENRASKIVKLMINSERMGDQTGCVKHFFSAMRLAMPLFAVTHKTDYMMLCTELLIWYDCASDAERLIYERFIFTRLTANGKSCFHDLFVELSVMDTRQVCGRVSVKGLETKLKHAAATIPTVSGRDSSAQTLRGNAGGTSRHRTCVNLSNDPMYCQFYSAVEKLEAMRIWSDEPPRIKRKGRGDHYDICDGEILSVPGGELDASILESHKIGVDRTQEYGIYYCIDNYGKSTRTQAEVDLSKRDMTVDSIKQSMERAMILGTSVKSRDFQPKWCTIALIKKEIDSHCQDLQVMGKDSIEAPSLRKVSSKHDMISALIKFRKKIFDDHPGVRQDIETRISEKFEKARQTTKKSRVELLKSTLFRLSDSVRSLDRYNAK</sequence>
<keyword evidence="2 4" id="KW-0863">Zinc-finger</keyword>
<organism evidence="7 8">
    <name type="scientific">Thalassiosira oceanica</name>
    <name type="common">Marine diatom</name>
    <dbReference type="NCBI Taxonomy" id="159749"/>
    <lineage>
        <taxon>Eukaryota</taxon>
        <taxon>Sar</taxon>
        <taxon>Stramenopiles</taxon>
        <taxon>Ochrophyta</taxon>
        <taxon>Bacillariophyta</taxon>
        <taxon>Coscinodiscophyceae</taxon>
        <taxon>Thalassiosirophycidae</taxon>
        <taxon>Thalassiosirales</taxon>
        <taxon>Thalassiosiraceae</taxon>
        <taxon>Thalassiosira</taxon>
    </lineage>
</organism>
<evidence type="ECO:0000256" key="4">
    <source>
        <dbReference type="PROSITE-ProRule" id="PRU00175"/>
    </source>
</evidence>
<dbReference type="InterPro" id="IPR017907">
    <property type="entry name" value="Znf_RING_CS"/>
</dbReference>